<evidence type="ECO:0000256" key="1">
    <source>
        <dbReference type="SAM" id="MobiDB-lite"/>
    </source>
</evidence>
<evidence type="ECO:0000313" key="3">
    <source>
        <dbReference type="Proteomes" id="UP000218231"/>
    </source>
</evidence>
<proteinExistence type="predicted"/>
<dbReference type="Proteomes" id="UP000218231">
    <property type="component" value="Unassembled WGS sequence"/>
</dbReference>
<sequence length="232" mass="26180">MAPSSSPGQHDSIVPFVRQQHKRNLAADPLRIQLLEKRLDLLPFVQQLERKLTQPIKIPATPMPLLPGKSGKLSIFSIRTIFPYDNDDLRKETRSKLFNLKNLNLPNREWIKDLLLEESDSDDEGDVFSQRDIHAILKVHKMRRKVQRRYHTDPMNTQFTYLSSGALSTSDPFPEHQATVLRQHGAVTTTRGGKMDAPSASLPGPSSFNLLEPPLSVDPPESTVIPLPPLSR</sequence>
<protein>
    <submittedName>
        <fullName evidence="2">Uncharacterized protein</fullName>
    </submittedName>
</protein>
<name>A0A2A2L4D2_9BILA</name>
<accession>A0A2A2L4D2</accession>
<evidence type="ECO:0000313" key="2">
    <source>
        <dbReference type="EMBL" id="PAV81004.1"/>
    </source>
</evidence>
<dbReference type="AlphaFoldDB" id="A0A2A2L4D2"/>
<organism evidence="2 3">
    <name type="scientific">Diploscapter pachys</name>
    <dbReference type="NCBI Taxonomy" id="2018661"/>
    <lineage>
        <taxon>Eukaryota</taxon>
        <taxon>Metazoa</taxon>
        <taxon>Ecdysozoa</taxon>
        <taxon>Nematoda</taxon>
        <taxon>Chromadorea</taxon>
        <taxon>Rhabditida</taxon>
        <taxon>Rhabditina</taxon>
        <taxon>Rhabditomorpha</taxon>
        <taxon>Rhabditoidea</taxon>
        <taxon>Rhabditidae</taxon>
        <taxon>Diploscapter</taxon>
    </lineage>
</organism>
<dbReference type="OrthoDB" id="5847120at2759"/>
<keyword evidence="3" id="KW-1185">Reference proteome</keyword>
<reference evidence="2 3" key="1">
    <citation type="journal article" date="2017" name="Curr. Biol.">
        <title>Genome architecture and evolution of a unichromosomal asexual nematode.</title>
        <authorList>
            <person name="Fradin H."/>
            <person name="Zegar C."/>
            <person name="Gutwein M."/>
            <person name="Lucas J."/>
            <person name="Kovtun M."/>
            <person name="Corcoran D."/>
            <person name="Baugh L.R."/>
            <person name="Kiontke K."/>
            <person name="Gunsalus K."/>
            <person name="Fitch D.H."/>
            <person name="Piano F."/>
        </authorList>
    </citation>
    <scope>NUCLEOTIDE SEQUENCE [LARGE SCALE GENOMIC DNA]</scope>
    <source>
        <strain evidence="2">PF1309</strain>
    </source>
</reference>
<dbReference type="STRING" id="2018661.A0A2A2L4D2"/>
<gene>
    <name evidence="2" type="ORF">WR25_19428</name>
</gene>
<feature type="region of interest" description="Disordered" evidence="1">
    <location>
        <begin position="188"/>
        <end position="232"/>
    </location>
</feature>
<dbReference type="EMBL" id="LIAE01007218">
    <property type="protein sequence ID" value="PAV81004.1"/>
    <property type="molecule type" value="Genomic_DNA"/>
</dbReference>
<comment type="caution">
    <text evidence="2">The sequence shown here is derived from an EMBL/GenBank/DDBJ whole genome shotgun (WGS) entry which is preliminary data.</text>
</comment>